<evidence type="ECO:0000256" key="5">
    <source>
        <dbReference type="ARBA" id="ARBA00023143"/>
    </source>
</evidence>
<evidence type="ECO:0000256" key="4">
    <source>
        <dbReference type="ARBA" id="ARBA00023136"/>
    </source>
</evidence>
<keyword evidence="3 7" id="KW-0732">Signal</keyword>
<dbReference type="PANTHER" id="PTHR34933:SF1">
    <property type="entry name" value="FLAGELLAR L-RING PROTEIN"/>
    <property type="match status" value="1"/>
</dbReference>
<dbReference type="GO" id="GO:0003774">
    <property type="term" value="F:cytoskeletal motor activity"/>
    <property type="evidence" value="ECO:0007669"/>
    <property type="project" value="InterPro"/>
</dbReference>
<dbReference type="GO" id="GO:0009427">
    <property type="term" value="C:bacterial-type flagellum basal body, distal rod, L ring"/>
    <property type="evidence" value="ECO:0007669"/>
    <property type="project" value="InterPro"/>
</dbReference>
<dbReference type="AlphaFoldDB" id="A0A5J5GSS6"/>
<dbReference type="Pfam" id="PF02107">
    <property type="entry name" value="FlgH"/>
    <property type="match status" value="1"/>
</dbReference>
<evidence type="ECO:0000256" key="6">
    <source>
        <dbReference type="ARBA" id="ARBA00023237"/>
    </source>
</evidence>
<keyword evidence="8" id="KW-0966">Cell projection</keyword>
<evidence type="ECO:0000256" key="2">
    <source>
        <dbReference type="ARBA" id="ARBA00006929"/>
    </source>
</evidence>
<comment type="similarity">
    <text evidence="2 7">Belongs to the FlgH family.</text>
</comment>
<dbReference type="PROSITE" id="PS51257">
    <property type="entry name" value="PROKAR_LIPOPROTEIN"/>
    <property type="match status" value="1"/>
</dbReference>
<proteinExistence type="inferred from homology"/>
<comment type="subunit">
    <text evidence="7">The basal body constitutes a major portion of the flagellar organelle and consists of four rings (L,P,S, and M) mounted on a central rod.</text>
</comment>
<protein>
    <recommendedName>
        <fullName evidence="7">Flagellar L-ring protein</fullName>
    </recommendedName>
    <alternativeName>
        <fullName evidence="7">Basal body L-ring protein</fullName>
    </alternativeName>
</protein>
<dbReference type="EMBL" id="VYQE01000001">
    <property type="protein sequence ID" value="KAA9010693.1"/>
    <property type="molecule type" value="Genomic_DNA"/>
</dbReference>
<organism evidence="8 9">
    <name type="scientific">Histidinibacterium aquaticum</name>
    <dbReference type="NCBI Taxonomy" id="2613962"/>
    <lineage>
        <taxon>Bacteria</taxon>
        <taxon>Pseudomonadati</taxon>
        <taxon>Pseudomonadota</taxon>
        <taxon>Alphaproteobacteria</taxon>
        <taxon>Rhodobacterales</taxon>
        <taxon>Paracoccaceae</taxon>
        <taxon>Histidinibacterium</taxon>
    </lineage>
</organism>
<keyword evidence="8" id="KW-0282">Flagellum</keyword>
<dbReference type="InterPro" id="IPR000527">
    <property type="entry name" value="Flag_Lring"/>
</dbReference>
<comment type="caution">
    <text evidence="8">The sequence shown here is derived from an EMBL/GenBank/DDBJ whole genome shotgun (WGS) entry which is preliminary data.</text>
</comment>
<name>A0A5J5GSS6_9RHOB</name>
<keyword evidence="4 7" id="KW-0472">Membrane</keyword>
<accession>A0A5J5GSS6</accession>
<sequence length="249" mass="26537">MRPLMTLSAGALAAGCAVAPAFDRDPEISNVALTSETVPEAASVQVPLPDPEPVVIPTRAESASLWAPGARGFFGDQRATQVGDILTIDIEIDDEAQLANASSREREGEASVAFPTALGYENQLGRLLPGVEQDDLGDPLVGVESETAASGAGTIRRNESIKLKIAAMVVRVLPNGNMVVAGRQEVKVNNELRELRVAGIIRPQDIQMNNTVPYEKIAEARITYGGRGSLSRTQERGYGEDAMDVILPY</sequence>
<dbReference type="GO" id="GO:0071973">
    <property type="term" value="P:bacterial-type flagellum-dependent cell motility"/>
    <property type="evidence" value="ECO:0007669"/>
    <property type="project" value="InterPro"/>
</dbReference>
<keyword evidence="7" id="KW-0449">Lipoprotein</keyword>
<dbReference type="Proteomes" id="UP000326554">
    <property type="component" value="Unassembled WGS sequence"/>
</dbReference>
<evidence type="ECO:0000256" key="1">
    <source>
        <dbReference type="ARBA" id="ARBA00002591"/>
    </source>
</evidence>
<reference evidence="8 9" key="1">
    <citation type="submission" date="2019-09" db="EMBL/GenBank/DDBJ databases">
        <authorList>
            <person name="Park J.-S."/>
            <person name="Choi H.-J."/>
        </authorList>
    </citation>
    <scope>NUCLEOTIDE SEQUENCE [LARGE SCALE GENOMIC DNA]</scope>
    <source>
        <strain evidence="8 9">176SS1-4</strain>
    </source>
</reference>
<dbReference type="PRINTS" id="PR01008">
    <property type="entry name" value="FLGLRINGFLGH"/>
</dbReference>
<dbReference type="HAMAP" id="MF_00415">
    <property type="entry name" value="FlgH"/>
    <property type="match status" value="1"/>
</dbReference>
<evidence type="ECO:0000256" key="3">
    <source>
        <dbReference type="ARBA" id="ARBA00022729"/>
    </source>
</evidence>
<keyword evidence="6 7" id="KW-0998">Cell outer membrane</keyword>
<dbReference type="GO" id="GO:0009279">
    <property type="term" value="C:cell outer membrane"/>
    <property type="evidence" value="ECO:0007669"/>
    <property type="project" value="UniProtKB-SubCell"/>
</dbReference>
<evidence type="ECO:0000313" key="8">
    <source>
        <dbReference type="EMBL" id="KAA9010693.1"/>
    </source>
</evidence>
<evidence type="ECO:0000313" key="9">
    <source>
        <dbReference type="Proteomes" id="UP000326554"/>
    </source>
</evidence>
<keyword evidence="5 7" id="KW-0975">Bacterial flagellum</keyword>
<gene>
    <name evidence="7" type="primary">flgH</name>
    <name evidence="8" type="ORF">F3S47_01550</name>
</gene>
<keyword evidence="9" id="KW-1185">Reference proteome</keyword>
<comment type="function">
    <text evidence="1 7">Assembles around the rod to form the L-ring and probably protects the motor/basal body from shearing forces during rotation.</text>
</comment>
<comment type="subcellular location">
    <subcellularLocation>
        <location evidence="7">Cell outer membrane</location>
        <topology evidence="7">Lipid-anchor</topology>
    </subcellularLocation>
    <subcellularLocation>
        <location evidence="7">Bacterial flagellum basal body</location>
    </subcellularLocation>
</comment>
<evidence type="ECO:0000256" key="7">
    <source>
        <dbReference type="HAMAP-Rule" id="MF_00415"/>
    </source>
</evidence>
<dbReference type="PANTHER" id="PTHR34933">
    <property type="entry name" value="FLAGELLAR L-RING PROTEIN"/>
    <property type="match status" value="1"/>
</dbReference>
<keyword evidence="8" id="KW-0969">Cilium</keyword>